<dbReference type="AlphaFoldDB" id="A0A7W4UIL8"/>
<reference evidence="12 13" key="1">
    <citation type="submission" date="2020-08" db="EMBL/GenBank/DDBJ databases">
        <title>The Agave Microbiome: Exploring the role of microbial communities in plant adaptations to desert environments.</title>
        <authorList>
            <person name="Partida-Martinez L.P."/>
        </authorList>
    </citation>
    <scope>NUCLEOTIDE SEQUENCE [LARGE SCALE GENOMIC DNA]</scope>
    <source>
        <strain evidence="12 13">RAS26</strain>
    </source>
</reference>
<name>A0A7W4UIL8_9CELL</name>
<dbReference type="InterPro" id="IPR040198">
    <property type="entry name" value="Fido_containing"/>
</dbReference>
<dbReference type="PANTHER" id="PTHR13504">
    <property type="entry name" value="FIDO DOMAIN-CONTAINING PROTEIN DDB_G0283145"/>
    <property type="match status" value="1"/>
</dbReference>
<dbReference type="GO" id="GO:0016020">
    <property type="term" value="C:membrane"/>
    <property type="evidence" value="ECO:0007669"/>
    <property type="project" value="UniProtKB-SubCell"/>
</dbReference>
<dbReference type="PROSITE" id="PS51459">
    <property type="entry name" value="FIDO"/>
    <property type="match status" value="1"/>
</dbReference>
<evidence type="ECO:0000256" key="9">
    <source>
        <dbReference type="PIRSR" id="PIRSR640198-1"/>
    </source>
</evidence>
<proteinExistence type="predicted"/>
<protein>
    <submittedName>
        <fullName evidence="12">Fic family protein</fullName>
    </submittedName>
</protein>
<feature type="domain" description="Fido" evidence="11">
    <location>
        <begin position="113"/>
        <end position="270"/>
    </location>
</feature>
<feature type="binding site" evidence="10">
    <location>
        <begin position="205"/>
        <end position="212"/>
    </location>
    <ligand>
        <name>ATP</name>
        <dbReference type="ChEBI" id="CHEBI:30616"/>
    </ligand>
</feature>
<feature type="active site" evidence="9">
    <location>
        <position position="201"/>
    </location>
</feature>
<evidence type="ECO:0000256" key="1">
    <source>
        <dbReference type="ARBA" id="ARBA00004167"/>
    </source>
</evidence>
<evidence type="ECO:0000256" key="10">
    <source>
        <dbReference type="PIRSR" id="PIRSR640198-2"/>
    </source>
</evidence>
<comment type="caution">
    <text evidence="12">The sequence shown here is derived from an EMBL/GenBank/DDBJ whole genome shotgun (WGS) entry which is preliminary data.</text>
</comment>
<evidence type="ECO:0000256" key="7">
    <source>
        <dbReference type="ARBA" id="ARBA00022989"/>
    </source>
</evidence>
<organism evidence="12 13">
    <name type="scientific">Cellulomonas cellasea</name>
    <dbReference type="NCBI Taxonomy" id="43670"/>
    <lineage>
        <taxon>Bacteria</taxon>
        <taxon>Bacillati</taxon>
        <taxon>Actinomycetota</taxon>
        <taxon>Actinomycetes</taxon>
        <taxon>Micrococcales</taxon>
        <taxon>Cellulomonadaceae</taxon>
        <taxon>Cellulomonas</taxon>
    </lineage>
</organism>
<dbReference type="SUPFAM" id="SSF140931">
    <property type="entry name" value="Fic-like"/>
    <property type="match status" value="1"/>
</dbReference>
<dbReference type="Pfam" id="PF02661">
    <property type="entry name" value="Fic"/>
    <property type="match status" value="1"/>
</dbReference>
<dbReference type="InterPro" id="IPR036597">
    <property type="entry name" value="Fido-like_dom_sf"/>
</dbReference>
<dbReference type="PANTHER" id="PTHR13504:SF34">
    <property type="entry name" value="PROTEIN ADENYLYLTRANSFERASE FICD"/>
    <property type="match status" value="1"/>
</dbReference>
<keyword evidence="6 10" id="KW-0067">ATP-binding</keyword>
<keyword evidence="2" id="KW-0812">Transmembrane</keyword>
<dbReference type="GO" id="GO:0005524">
    <property type="term" value="F:ATP binding"/>
    <property type="evidence" value="ECO:0007669"/>
    <property type="project" value="UniProtKB-KW"/>
</dbReference>
<dbReference type="EMBL" id="JACHVX010000006">
    <property type="protein sequence ID" value="MBB2924852.1"/>
    <property type="molecule type" value="Genomic_DNA"/>
</dbReference>
<evidence type="ECO:0000256" key="5">
    <source>
        <dbReference type="ARBA" id="ARBA00022803"/>
    </source>
</evidence>
<dbReference type="InterPro" id="IPR003812">
    <property type="entry name" value="Fido"/>
</dbReference>
<evidence type="ECO:0000256" key="4">
    <source>
        <dbReference type="ARBA" id="ARBA00022741"/>
    </source>
</evidence>
<evidence type="ECO:0000313" key="13">
    <source>
        <dbReference type="Proteomes" id="UP000518206"/>
    </source>
</evidence>
<accession>A0A7W4UIL8</accession>
<dbReference type="Gene3D" id="1.10.3290.10">
    <property type="entry name" value="Fido-like domain"/>
    <property type="match status" value="1"/>
</dbReference>
<evidence type="ECO:0000256" key="6">
    <source>
        <dbReference type="ARBA" id="ARBA00022840"/>
    </source>
</evidence>
<keyword evidence="3" id="KW-0677">Repeat</keyword>
<keyword evidence="8" id="KW-0472">Membrane</keyword>
<evidence type="ECO:0000256" key="8">
    <source>
        <dbReference type="ARBA" id="ARBA00023136"/>
    </source>
</evidence>
<keyword evidence="5" id="KW-0802">TPR repeat</keyword>
<evidence type="ECO:0000256" key="3">
    <source>
        <dbReference type="ARBA" id="ARBA00022737"/>
    </source>
</evidence>
<reference evidence="12 13" key="2">
    <citation type="submission" date="2020-08" db="EMBL/GenBank/DDBJ databases">
        <authorList>
            <person name="Partida-Martinez L."/>
            <person name="Huntemann M."/>
            <person name="Clum A."/>
            <person name="Wang J."/>
            <person name="Palaniappan K."/>
            <person name="Ritter S."/>
            <person name="Chen I.-M."/>
            <person name="Stamatis D."/>
            <person name="Reddy T."/>
            <person name="O'Malley R."/>
            <person name="Daum C."/>
            <person name="Shapiro N."/>
            <person name="Ivanova N."/>
            <person name="Kyrpides N."/>
            <person name="Woyke T."/>
        </authorList>
    </citation>
    <scope>NUCLEOTIDE SEQUENCE [LARGE SCALE GENOMIC DNA]</scope>
    <source>
        <strain evidence="12 13">RAS26</strain>
    </source>
</reference>
<keyword evidence="4 10" id="KW-0547">Nucleotide-binding</keyword>
<keyword evidence="7" id="KW-1133">Transmembrane helix</keyword>
<sequence length="355" mass="38842">MAGSVESFADLDRLIGAVPFAIVNDLRTIDTGRGSEALYRDKLPQLLTSLAHRARVASIEASSAIEGIVVEDRARAAEIVSGRATTLHTRSEQELAGYRAALDYLHQEQWRPLNAGLVLHLHRLLFGYTAVSGGAFKDTDNIVVDRLPDGTRVKRFTPVSARQTPHHVDELVQRYLTATAASRHHPALLVGLFALDLLTIHPFPDGNGRIARALTNALLQDAGYEVTRYVSLETSVARSADAYYAALLASTHGWHDGSHDPWPWLRYFTRTLASSYEELATLTSSARSGGSKQDRVRTHVLEHAATTFRISDVRAALPGVSDPTIRLALAQLRAEGLVEVDGAGRSATWKRLSRS</sequence>
<comment type="subcellular location">
    <subcellularLocation>
        <location evidence="1">Membrane</location>
        <topology evidence="1">Single-pass membrane protein</topology>
    </subcellularLocation>
</comment>
<evidence type="ECO:0000256" key="2">
    <source>
        <dbReference type="ARBA" id="ARBA00022692"/>
    </source>
</evidence>
<evidence type="ECO:0000259" key="11">
    <source>
        <dbReference type="PROSITE" id="PS51459"/>
    </source>
</evidence>
<dbReference type="Proteomes" id="UP000518206">
    <property type="component" value="Unassembled WGS sequence"/>
</dbReference>
<gene>
    <name evidence="12" type="ORF">FHR80_003788</name>
</gene>
<evidence type="ECO:0000313" key="12">
    <source>
        <dbReference type="EMBL" id="MBB2924852.1"/>
    </source>
</evidence>